<evidence type="ECO:0000256" key="1">
    <source>
        <dbReference type="SAM" id="MobiDB-lite"/>
    </source>
</evidence>
<evidence type="ECO:0000313" key="2">
    <source>
        <dbReference type="Proteomes" id="UP000046392"/>
    </source>
</evidence>
<dbReference type="InterPro" id="IPR013083">
    <property type="entry name" value="Znf_RING/FYVE/PHD"/>
</dbReference>
<feature type="region of interest" description="Disordered" evidence="1">
    <location>
        <begin position="252"/>
        <end position="354"/>
    </location>
</feature>
<reference evidence="3" key="1">
    <citation type="submission" date="2017-02" db="UniProtKB">
        <authorList>
            <consortium name="WormBaseParasite"/>
        </authorList>
    </citation>
    <scope>IDENTIFICATION</scope>
</reference>
<name>A0A0N5BB52_STREA</name>
<keyword evidence="2" id="KW-1185">Reference proteome</keyword>
<organism evidence="2 3">
    <name type="scientific">Strongyloides papillosus</name>
    <name type="common">Intestinal threadworm</name>
    <dbReference type="NCBI Taxonomy" id="174720"/>
    <lineage>
        <taxon>Eukaryota</taxon>
        <taxon>Metazoa</taxon>
        <taxon>Ecdysozoa</taxon>
        <taxon>Nematoda</taxon>
        <taxon>Chromadorea</taxon>
        <taxon>Rhabditida</taxon>
        <taxon>Tylenchina</taxon>
        <taxon>Panagrolaimomorpha</taxon>
        <taxon>Strongyloidoidea</taxon>
        <taxon>Strongyloididae</taxon>
        <taxon>Strongyloides</taxon>
    </lineage>
</organism>
<evidence type="ECO:0000313" key="3">
    <source>
        <dbReference type="WBParaSite" id="SPAL_0000326200.1"/>
    </source>
</evidence>
<feature type="compositionally biased region" description="Polar residues" evidence="1">
    <location>
        <begin position="259"/>
        <end position="270"/>
    </location>
</feature>
<protein>
    <submittedName>
        <fullName evidence="3">SP-RING-type domain-containing protein</fullName>
    </submittedName>
</protein>
<accession>A0A0N5BB52</accession>
<proteinExistence type="predicted"/>
<dbReference type="WBParaSite" id="SPAL_0000326200.1">
    <property type="protein sequence ID" value="SPAL_0000326200.1"/>
    <property type="gene ID" value="SPAL_0000326200"/>
</dbReference>
<dbReference type="AlphaFoldDB" id="A0A0N5BB52"/>
<dbReference type="Gene3D" id="3.30.40.10">
    <property type="entry name" value="Zinc/RING finger domain, C3HC4 (zinc finger)"/>
    <property type="match status" value="1"/>
</dbReference>
<feature type="compositionally biased region" description="Polar residues" evidence="1">
    <location>
        <begin position="329"/>
        <end position="344"/>
    </location>
</feature>
<dbReference type="Proteomes" id="UP000046392">
    <property type="component" value="Unplaced"/>
</dbReference>
<sequence length="452" mass="51465">MLNSVISPEDSQFSKNCLLLRCVNLSKVNSFGLPYNDCYSHEIRIFINSEEFTNLVAKKVIYSKVDEEHSLDLPTNLNEALIGLANINKAKKCLQTQIRFDKAKNGDCKFAFAVFSSTLKTVEELLVEIANKSMKTIEEFNDDLKKCLSNKDKLLGKKLNHILPDDLESYITNNKTTEFWLCKICGNPCTPDDIKVEKFFTKILQNQPNIEEIELFDGGKYKIVGCKEELNINNLKIINGGRCNNDDEEVLNNDKKMNDSSFKSTFSNQHNDGKNPNIKSKELIIISDSSDDEPVSKSSKSMPRKVIITNQKSSRDNSYRRSLRKTLKPANTNNSKRSVNSDPLSTHHEPQRNPVMVASKEGRNLSSSTLTNICTPINQQDCTSKLMRNVIEKCPTTIEFIKLVIDNSDQNFDNMYVSLTPDELNVWKPIHMSEELWKVLSMPEIHSLFSKK</sequence>